<dbReference type="InterPro" id="IPR018228">
    <property type="entry name" value="DNase_TatD-rel_CS"/>
</dbReference>
<evidence type="ECO:0000313" key="5">
    <source>
        <dbReference type="Proteomes" id="UP000034543"/>
    </source>
</evidence>
<dbReference type="FunFam" id="3.20.20.140:FF:000005">
    <property type="entry name" value="TatD family hydrolase"/>
    <property type="match status" value="1"/>
</dbReference>
<dbReference type="PIRSF" id="PIRSF005902">
    <property type="entry name" value="DNase_TatD"/>
    <property type="match status" value="1"/>
</dbReference>
<reference evidence="4 5" key="1">
    <citation type="journal article" date="2015" name="Nature">
        <title>rRNA introns, odd ribosomes, and small enigmatic genomes across a large radiation of phyla.</title>
        <authorList>
            <person name="Brown C.T."/>
            <person name="Hug L.A."/>
            <person name="Thomas B.C."/>
            <person name="Sharon I."/>
            <person name="Castelle C.J."/>
            <person name="Singh A."/>
            <person name="Wilkins M.J."/>
            <person name="Williams K.H."/>
            <person name="Banfield J.F."/>
        </authorList>
    </citation>
    <scope>NUCLEOTIDE SEQUENCE [LARGE SCALE GENOMIC DNA]</scope>
</reference>
<sequence length="279" mass="31292">MFIDTHCHLNFEAFTDDLPQVIEMAKEKGVGKIVIPGTDIASSTRAVEIANTYNNCWAAVGVHPHHAKDPDLTVDADLKQQLKELATKNRVVAMGEIGLDYHVYRNSKYENTEITEELKQKQLELFLLQYELAHELNLSTILHCREAHDDMIQTISNNSRIRENLPAGRQAPSRPPGVFHCYGGSKKHLRLLITMGYYIGFDGNITYSPDWKTIVSSAPLARIVLETDAPYLTPVPFRGKRNEPMQIPLIAQAVAEYTGASLSEVTETTTKNAKTLFKI</sequence>
<dbReference type="CDD" id="cd01310">
    <property type="entry name" value="TatD_DNAse"/>
    <property type="match status" value="1"/>
</dbReference>
<dbReference type="STRING" id="1618436.UV59_C0002G0038"/>
<feature type="binding site" evidence="3">
    <location>
        <position position="228"/>
    </location>
    <ligand>
        <name>a divalent metal cation</name>
        <dbReference type="ChEBI" id="CHEBI:60240"/>
        <label>1</label>
    </ligand>
</feature>
<comment type="caution">
    <text evidence="4">The sequence shown here is derived from an EMBL/GenBank/DDBJ whole genome shotgun (WGS) entry which is preliminary data.</text>
</comment>
<keyword evidence="1 3" id="KW-0479">Metal-binding</keyword>
<dbReference type="Gene3D" id="3.20.20.140">
    <property type="entry name" value="Metal-dependent hydrolases"/>
    <property type="match status" value="1"/>
</dbReference>
<dbReference type="AlphaFoldDB" id="A0A0G1FH55"/>
<dbReference type="InterPro" id="IPR015991">
    <property type="entry name" value="TatD/YcfH-like"/>
</dbReference>
<accession>A0A0G1FH55</accession>
<organism evidence="4 5">
    <name type="scientific">Candidatus Gottesmanbacteria bacterium GW2011_GWA1_43_11</name>
    <dbReference type="NCBI Taxonomy" id="1618436"/>
    <lineage>
        <taxon>Bacteria</taxon>
        <taxon>Candidatus Gottesmaniibacteriota</taxon>
    </lineage>
</organism>
<dbReference type="SUPFAM" id="SSF51556">
    <property type="entry name" value="Metallo-dependent hydrolases"/>
    <property type="match status" value="1"/>
</dbReference>
<proteinExistence type="predicted"/>
<dbReference type="GO" id="GO:0005829">
    <property type="term" value="C:cytosol"/>
    <property type="evidence" value="ECO:0007669"/>
    <property type="project" value="TreeGrafter"/>
</dbReference>
<dbReference type="GO" id="GO:0046872">
    <property type="term" value="F:metal ion binding"/>
    <property type="evidence" value="ECO:0007669"/>
    <property type="project" value="UniProtKB-KW"/>
</dbReference>
<evidence type="ECO:0000256" key="1">
    <source>
        <dbReference type="ARBA" id="ARBA00022723"/>
    </source>
</evidence>
<gene>
    <name evidence="4" type="ORF">UV59_C0002G0038</name>
</gene>
<evidence type="ECO:0000256" key="2">
    <source>
        <dbReference type="ARBA" id="ARBA00022801"/>
    </source>
</evidence>
<evidence type="ECO:0000256" key="3">
    <source>
        <dbReference type="PIRSR" id="PIRSR005902-1"/>
    </source>
</evidence>
<feature type="binding site" evidence="3">
    <location>
        <position position="8"/>
    </location>
    <ligand>
        <name>a divalent metal cation</name>
        <dbReference type="ChEBI" id="CHEBI:60240"/>
        <label>1</label>
    </ligand>
</feature>
<dbReference type="NCBIfam" id="TIGR00010">
    <property type="entry name" value="YchF/TatD family DNA exonuclease"/>
    <property type="match status" value="1"/>
</dbReference>
<dbReference type="PANTHER" id="PTHR46124:SF2">
    <property type="entry name" value="D-AMINOACYL-TRNA DEACYLASE"/>
    <property type="match status" value="1"/>
</dbReference>
<dbReference type="Proteomes" id="UP000034543">
    <property type="component" value="Unassembled WGS sequence"/>
</dbReference>
<dbReference type="PATRIC" id="fig|1618436.3.peg.123"/>
<dbReference type="Pfam" id="PF01026">
    <property type="entry name" value="TatD_DNase"/>
    <property type="match status" value="1"/>
</dbReference>
<protein>
    <submittedName>
        <fullName evidence="4">Hydrolase, TatD family</fullName>
    </submittedName>
</protein>
<feature type="binding site" evidence="3">
    <location>
        <position position="6"/>
    </location>
    <ligand>
        <name>a divalent metal cation</name>
        <dbReference type="ChEBI" id="CHEBI:60240"/>
        <label>1</label>
    </ligand>
</feature>
<dbReference type="PANTHER" id="PTHR46124">
    <property type="entry name" value="D-AMINOACYL-TRNA DEACYLASE"/>
    <property type="match status" value="1"/>
</dbReference>
<dbReference type="EMBL" id="LCFB01000002">
    <property type="protein sequence ID" value="KKS86163.1"/>
    <property type="molecule type" value="Genomic_DNA"/>
</dbReference>
<dbReference type="InterPro" id="IPR032466">
    <property type="entry name" value="Metal_Hydrolase"/>
</dbReference>
<dbReference type="InterPro" id="IPR001130">
    <property type="entry name" value="TatD-like"/>
</dbReference>
<dbReference type="PROSITE" id="PS01137">
    <property type="entry name" value="TATD_1"/>
    <property type="match status" value="1"/>
</dbReference>
<dbReference type="GO" id="GO:0016788">
    <property type="term" value="F:hydrolase activity, acting on ester bonds"/>
    <property type="evidence" value="ECO:0007669"/>
    <property type="project" value="InterPro"/>
</dbReference>
<feature type="binding site" evidence="3">
    <location>
        <position position="180"/>
    </location>
    <ligand>
        <name>a divalent metal cation</name>
        <dbReference type="ChEBI" id="CHEBI:60240"/>
        <label>2</label>
    </ligand>
</feature>
<dbReference type="GO" id="GO:0004536">
    <property type="term" value="F:DNA nuclease activity"/>
    <property type="evidence" value="ECO:0007669"/>
    <property type="project" value="InterPro"/>
</dbReference>
<feature type="binding site" evidence="3">
    <location>
        <position position="143"/>
    </location>
    <ligand>
        <name>a divalent metal cation</name>
        <dbReference type="ChEBI" id="CHEBI:60240"/>
        <label>2</label>
    </ligand>
</feature>
<evidence type="ECO:0000313" key="4">
    <source>
        <dbReference type="EMBL" id="KKS86163.1"/>
    </source>
</evidence>
<name>A0A0G1FH55_9BACT</name>
<keyword evidence="2 4" id="KW-0378">Hydrolase</keyword>
<feature type="binding site" evidence="3">
    <location>
        <position position="96"/>
    </location>
    <ligand>
        <name>a divalent metal cation</name>
        <dbReference type="ChEBI" id="CHEBI:60240"/>
        <label>1</label>
    </ligand>
</feature>